<dbReference type="Pfam" id="PF03732">
    <property type="entry name" value="Retrotrans_gag"/>
    <property type="match status" value="1"/>
</dbReference>
<sequence length="1185" mass="132402">MTSSFVDNSVNTGPIQGVSTSTMLVWTQVGEIVFSVYTTVLISAGPSMTGNENAVAITPGDSMSKDPPAVAENGTSTSYEPEKVPSAAKPCPSDKNHEPTRTTSETKNHDFSSCKVLLRAMKTPLPKVQQSEISLKDADKEQGATLISNRFIGVINIDPHEPSVLHLLEDYGSSSSSTPRDVFAIGGTSTSMHTNAETGNQANEERGGRSNEDRLHDNRHNRHDRDDREQQTPDDTGRGRRHDGDDNGDRRQENNGGRRQNSREPERRSRNRTPEPSDPSSSSSSSSGRHPRRTYDRQHPTAPSAGCRAFNRSLRDVRWPERFRPGAIEKYDGSTDPEEFLQVYSTVPYAAGADDNALANYLPTALKGSARSWLMHLPPYSISSWADLWQQFVGNFQGTYKRHMIEDDLHALTQNPGESLRDYVRRFNDCRNTIPEITDASVIRAFKTGVRDRYTTLELATRQITTTRRLFEVVDRCAHADDALRRKNDKPKAGGEKKPAKDAPEPSKKKSGKSGKRKAQAEVFASEYERPPKHPDPQGSDTKRIWCPIHKSDRHSLEDCLIFKKSLEKQLVLKKGKQVRVVEKAVEATTQDSDSAYPDSDLHVLHIFGGSTAYSSKREYKKVEREVCSTWQGAAPKMKCTLDAMGIPRSELTPTDQPFHGITPQSSSKPLGKITLPVTFGQASNFRTEQITFDVAEFDTAYNAIIGRTALAKFMAASHYAYQVLKMPGLKGTTTIQGNAKLTVQCDKRSLDMVEHTPSLPATAEPPKKPSDMPGVPREVIEHKLMVRPDAKPVKQKLRRFAPDRKQAIREELDKLLKAGFIREVLHPEWLANPVMVRKANGKWRMCVDFTDLNKTCPKDHFPLPRDILTKPSVKEANDEDSPVAPDISSGATEAERAVADIETTDDWRTPLIKFISSDELPEDDAEAEKITRQAKIYCMIGNDLYKKAPNGVLLKCVSSDDGKHLLLDIHEGICGSHAASRTLVGKAFRQGFFWPTALKDACDMVQRLDILGPFPRGQGGYKFLFVAIDKFTKWTEATPTGEIRADNAIKFIKGIFCRYGLPHRILTDNGSQFISADFQDYCIGLGVKICFASVSHPQSNGQVERAKGIVLQGIKTRVYDRLMSHDKKWVEELPSVLWAVRTTPTTSNKETPFFLVYFSEAMLPTELRHQSTRVQKYSDEDQEE</sequence>
<feature type="compositionally biased region" description="Basic and acidic residues" evidence="1">
    <location>
        <begin position="92"/>
        <end position="109"/>
    </location>
</feature>
<gene>
    <name evidence="3" type="ORF">OSJNBb0109A13.8</name>
</gene>
<dbReference type="PANTHER" id="PTHR37984">
    <property type="entry name" value="PROTEIN CBG26694"/>
    <property type="match status" value="1"/>
</dbReference>
<name>Q5W6D7_ORYSJ</name>
<dbReference type="PROSITE" id="PS50994">
    <property type="entry name" value="INTEGRASE"/>
    <property type="match status" value="1"/>
</dbReference>
<dbReference type="GO" id="GO:0003676">
    <property type="term" value="F:nucleic acid binding"/>
    <property type="evidence" value="ECO:0007669"/>
    <property type="project" value="InterPro"/>
</dbReference>
<proteinExistence type="predicted"/>
<dbReference type="GO" id="GO:0015074">
    <property type="term" value="P:DNA integration"/>
    <property type="evidence" value="ECO:0007669"/>
    <property type="project" value="InterPro"/>
</dbReference>
<dbReference type="InterPro" id="IPR036397">
    <property type="entry name" value="RNaseH_sf"/>
</dbReference>
<dbReference type="InterPro" id="IPR005162">
    <property type="entry name" value="Retrotrans_gag_dom"/>
</dbReference>
<dbReference type="Gene3D" id="3.30.420.10">
    <property type="entry name" value="Ribonuclease H-like superfamily/Ribonuclease H"/>
    <property type="match status" value="1"/>
</dbReference>
<dbReference type="InterPro" id="IPR012337">
    <property type="entry name" value="RNaseH-like_sf"/>
</dbReference>
<feature type="compositionally biased region" description="Basic and acidic residues" evidence="1">
    <location>
        <begin position="482"/>
        <end position="508"/>
    </location>
</feature>
<accession>Q5W6D7</accession>
<reference evidence="4" key="1">
    <citation type="journal article" date="2005" name="Nature">
        <title>The map-based sequence of the rice genome.</title>
        <authorList>
            <consortium name="International rice genome sequencing project (IRGSP)"/>
            <person name="Matsumoto T."/>
            <person name="Wu J."/>
            <person name="Kanamori H."/>
            <person name="Katayose Y."/>
            <person name="Fujisawa M."/>
            <person name="Namiki N."/>
            <person name="Mizuno H."/>
            <person name="Yamamoto K."/>
            <person name="Antonio B.A."/>
            <person name="Baba T."/>
            <person name="Sakata K."/>
            <person name="Nagamura Y."/>
            <person name="Aoki H."/>
            <person name="Arikawa K."/>
            <person name="Arita K."/>
            <person name="Bito T."/>
            <person name="Chiden Y."/>
            <person name="Fujitsuka N."/>
            <person name="Fukunaka R."/>
            <person name="Hamada M."/>
            <person name="Harada C."/>
            <person name="Hayashi A."/>
            <person name="Hijishita S."/>
            <person name="Honda M."/>
            <person name="Hosokawa S."/>
            <person name="Ichikawa Y."/>
            <person name="Idonuma A."/>
            <person name="Iijima M."/>
            <person name="Ikeda M."/>
            <person name="Ikeno M."/>
            <person name="Ito K."/>
            <person name="Ito S."/>
            <person name="Ito T."/>
            <person name="Ito Y."/>
            <person name="Ito Y."/>
            <person name="Iwabuchi A."/>
            <person name="Kamiya K."/>
            <person name="Karasawa W."/>
            <person name="Kurita K."/>
            <person name="Katagiri S."/>
            <person name="Kikuta A."/>
            <person name="Kobayashi H."/>
            <person name="Kobayashi N."/>
            <person name="Machita K."/>
            <person name="Maehara T."/>
            <person name="Masukawa M."/>
            <person name="Mizubayashi T."/>
            <person name="Mukai Y."/>
            <person name="Nagasaki H."/>
            <person name="Nagata Y."/>
            <person name="Naito S."/>
            <person name="Nakashima M."/>
            <person name="Nakama Y."/>
            <person name="Nakamichi Y."/>
            <person name="Nakamura M."/>
            <person name="Meguro A."/>
            <person name="Negishi M."/>
            <person name="Ohta I."/>
            <person name="Ohta T."/>
            <person name="Okamoto M."/>
            <person name="Ono N."/>
            <person name="Saji S."/>
            <person name="Sakaguchi M."/>
            <person name="Sakai K."/>
            <person name="Shibata M."/>
            <person name="Shimokawa T."/>
            <person name="Song J."/>
            <person name="Takazaki Y."/>
            <person name="Terasawa K."/>
            <person name="Tsugane M."/>
            <person name="Tsuji K."/>
            <person name="Ueda S."/>
            <person name="Waki K."/>
            <person name="Yamagata H."/>
            <person name="Yamamoto M."/>
            <person name="Yamamoto S."/>
            <person name="Yamane H."/>
            <person name="Yoshiki S."/>
            <person name="Yoshihara R."/>
            <person name="Yukawa K."/>
            <person name="Zhong H."/>
            <person name="Yano M."/>
            <person name="Yuan Q."/>
            <person name="Ouyang S."/>
            <person name="Liu J."/>
            <person name="Jones K.M."/>
            <person name="Gansberger K."/>
            <person name="Moffat K."/>
            <person name="Hill J."/>
            <person name="Bera J."/>
            <person name="Fadrosh D."/>
            <person name="Jin S."/>
            <person name="Johri S."/>
            <person name="Kim M."/>
            <person name="Overton L."/>
            <person name="Reardon M."/>
            <person name="Tsitrin T."/>
            <person name="Vuong H."/>
            <person name="Weaver B."/>
            <person name="Ciecko A."/>
            <person name="Tallon L."/>
            <person name="Jackson J."/>
            <person name="Pai G."/>
            <person name="Aken S.V."/>
            <person name="Utterback T."/>
            <person name="Reidmuller S."/>
            <person name="Feldblyum T."/>
            <person name="Hsiao J."/>
            <person name="Zismann V."/>
            <person name="Iobst S."/>
            <person name="de Vazeille A.R."/>
            <person name="Buell C.R."/>
            <person name="Ying K."/>
            <person name="Li Y."/>
            <person name="Lu T."/>
            <person name="Huang Y."/>
            <person name="Zhao Q."/>
            <person name="Feng Q."/>
            <person name="Zhang L."/>
            <person name="Zhu J."/>
            <person name="Weng Q."/>
            <person name="Mu J."/>
            <person name="Lu Y."/>
            <person name="Fan D."/>
            <person name="Liu Y."/>
            <person name="Guan J."/>
            <person name="Zhang Y."/>
            <person name="Yu S."/>
            <person name="Liu X."/>
            <person name="Zhang Y."/>
            <person name="Hong G."/>
            <person name="Han B."/>
            <person name="Choisne N."/>
            <person name="Demange N."/>
            <person name="Orjeda G."/>
            <person name="Samain S."/>
            <person name="Cattolico L."/>
            <person name="Pelletier E."/>
            <person name="Couloux A."/>
            <person name="Segurens B."/>
            <person name="Wincker P."/>
            <person name="D'Hont A."/>
            <person name="Scarpelli C."/>
            <person name="Weissenbach J."/>
            <person name="Salanoubat M."/>
            <person name="Quetier F."/>
            <person name="Yu Y."/>
            <person name="Kim H.R."/>
            <person name="Rambo T."/>
            <person name="Currie J."/>
            <person name="Collura K."/>
            <person name="Luo M."/>
            <person name="Yang T."/>
            <person name="Ammiraju J.S.S."/>
            <person name="Engler F."/>
            <person name="Soderlund C."/>
            <person name="Wing R.A."/>
            <person name="Palmer L.E."/>
            <person name="de la Bastide M."/>
            <person name="Spiegel L."/>
            <person name="Nascimento L."/>
            <person name="Zutavern T."/>
            <person name="O'Shaughnessy A."/>
            <person name="Dike S."/>
            <person name="Dedhia N."/>
            <person name="Preston R."/>
            <person name="Balija V."/>
            <person name="McCombie W.R."/>
            <person name="Chow T."/>
            <person name="Chen H."/>
            <person name="Chung M."/>
            <person name="Chen C."/>
            <person name="Shaw J."/>
            <person name="Wu H."/>
            <person name="Hsiao K."/>
            <person name="Chao Y."/>
            <person name="Chu M."/>
            <person name="Cheng C."/>
            <person name="Hour A."/>
            <person name="Lee P."/>
            <person name="Lin S."/>
            <person name="Lin Y."/>
            <person name="Liou J."/>
            <person name="Liu S."/>
            <person name="Hsing Y."/>
            <person name="Raghuvanshi S."/>
            <person name="Mohanty A."/>
            <person name="Bharti A.K."/>
            <person name="Gaur A."/>
            <person name="Gupta V."/>
            <person name="Kumar D."/>
            <person name="Ravi V."/>
            <person name="Vij S."/>
            <person name="Kapur A."/>
            <person name="Khurana P."/>
            <person name="Khurana P."/>
            <person name="Khurana J.P."/>
            <person name="Tyagi A.K."/>
            <person name="Gaikwad K."/>
            <person name="Singh A."/>
            <person name="Dalal V."/>
            <person name="Srivastava S."/>
            <person name="Dixit A."/>
            <person name="Pal A.K."/>
            <person name="Ghazi I.A."/>
            <person name="Yadav M."/>
            <person name="Pandit A."/>
            <person name="Bhargava A."/>
            <person name="Sureshbabu K."/>
            <person name="Batra K."/>
            <person name="Sharma T.R."/>
            <person name="Mohapatra T."/>
            <person name="Singh N.K."/>
            <person name="Messing J."/>
            <person name="Nelson A.B."/>
            <person name="Fuks G."/>
            <person name="Kavchok S."/>
            <person name="Keizer G."/>
            <person name="Linton E."/>
            <person name="Llaca V."/>
            <person name="Song R."/>
            <person name="Tanyolac B."/>
            <person name="Young S."/>
            <person name="Ho-Il K."/>
            <person name="Hahn J.H."/>
            <person name="Sangsakoo G."/>
            <person name="Vanavichit A."/>
            <person name="de Mattos Luiz.A.T."/>
            <person name="Zimmer P.D."/>
            <person name="Malone G."/>
            <person name="Dellagostin O."/>
            <person name="de Oliveira A.C."/>
            <person name="Bevan M."/>
            <person name="Bancroft I."/>
            <person name="Minx P."/>
            <person name="Cordum H."/>
            <person name="Wilson R."/>
            <person name="Cheng Z."/>
            <person name="Jin W."/>
            <person name="Jiang J."/>
            <person name="Leong S.A."/>
            <person name="Iwama H."/>
            <person name="Gojobori T."/>
            <person name="Itoh T."/>
            <person name="Niimura Y."/>
            <person name="Fujii Y."/>
            <person name="Habara T."/>
            <person name="Sakai H."/>
            <person name="Sato Y."/>
            <person name="Wilson G."/>
            <person name="Kumar K."/>
            <person name="McCouch S."/>
            <person name="Juretic N."/>
            <person name="Hoen D."/>
            <person name="Wright S."/>
            <person name="Bruskiewich R."/>
            <person name="Bureau T."/>
            <person name="Miyao A."/>
            <person name="Hirochika H."/>
            <person name="Nishikawa T."/>
            <person name="Kadowaki K."/>
            <person name="Sugiura M."/>
            <person name="Burr B."/>
            <person name="Sasaki T."/>
        </authorList>
    </citation>
    <scope>NUCLEOTIDE SEQUENCE [LARGE SCALE GENOMIC DNA]</scope>
    <source>
        <strain evidence="4">cv. Nipponbare</strain>
    </source>
</reference>
<dbReference type="Pfam" id="PF00665">
    <property type="entry name" value="rve"/>
    <property type="match status" value="1"/>
</dbReference>
<dbReference type="Gene3D" id="3.10.10.10">
    <property type="entry name" value="HIV Type 1 Reverse Transcriptase, subunit A, domain 1"/>
    <property type="match status" value="1"/>
</dbReference>
<feature type="compositionally biased region" description="Basic and acidic residues" evidence="1">
    <location>
        <begin position="527"/>
        <end position="544"/>
    </location>
</feature>
<evidence type="ECO:0000256" key="1">
    <source>
        <dbReference type="SAM" id="MobiDB-lite"/>
    </source>
</evidence>
<dbReference type="InterPro" id="IPR001584">
    <property type="entry name" value="Integrase_cat-core"/>
</dbReference>
<feature type="region of interest" description="Disordered" evidence="1">
    <location>
        <begin position="171"/>
        <end position="307"/>
    </location>
</feature>
<feature type="compositionally biased region" description="Basic and acidic residues" evidence="1">
    <location>
        <begin position="261"/>
        <end position="275"/>
    </location>
</feature>
<dbReference type="SUPFAM" id="SSF56672">
    <property type="entry name" value="DNA/RNA polymerases"/>
    <property type="match status" value="1"/>
</dbReference>
<organism evidence="3 4">
    <name type="scientific">Oryza sativa subsp. japonica</name>
    <name type="common">Rice</name>
    <dbReference type="NCBI Taxonomy" id="39947"/>
    <lineage>
        <taxon>Eukaryota</taxon>
        <taxon>Viridiplantae</taxon>
        <taxon>Streptophyta</taxon>
        <taxon>Embryophyta</taxon>
        <taxon>Tracheophyta</taxon>
        <taxon>Spermatophyta</taxon>
        <taxon>Magnoliopsida</taxon>
        <taxon>Liliopsida</taxon>
        <taxon>Poales</taxon>
        <taxon>Poaceae</taxon>
        <taxon>BOP clade</taxon>
        <taxon>Oryzoideae</taxon>
        <taxon>Oryzeae</taxon>
        <taxon>Oryzinae</taxon>
        <taxon>Oryza</taxon>
        <taxon>Oryza sativa</taxon>
    </lineage>
</organism>
<dbReference type="Proteomes" id="UP000000763">
    <property type="component" value="Chromosome 5"/>
</dbReference>
<dbReference type="InterPro" id="IPR050951">
    <property type="entry name" value="Retrovirus_Pol_polyprotein"/>
</dbReference>
<dbReference type="SUPFAM" id="SSF53098">
    <property type="entry name" value="Ribonuclease H-like"/>
    <property type="match status" value="1"/>
</dbReference>
<dbReference type="EMBL" id="AC136227">
    <property type="protein sequence ID" value="AAV44132.1"/>
    <property type="molecule type" value="Genomic_DNA"/>
</dbReference>
<protein>
    <submittedName>
        <fullName evidence="3">Polyprotein</fullName>
    </submittedName>
</protein>
<dbReference type="Gene3D" id="1.10.340.70">
    <property type="match status" value="1"/>
</dbReference>
<feature type="compositionally biased region" description="Polar residues" evidence="1">
    <location>
        <begin position="187"/>
        <end position="202"/>
    </location>
</feature>
<feature type="region of interest" description="Disordered" evidence="1">
    <location>
        <begin position="482"/>
        <end position="544"/>
    </location>
</feature>
<feature type="domain" description="Integrase catalytic" evidence="2">
    <location>
        <begin position="992"/>
        <end position="1161"/>
    </location>
</feature>
<dbReference type="InterPro" id="IPR043502">
    <property type="entry name" value="DNA/RNA_pol_sf"/>
</dbReference>
<reference evidence="4" key="2">
    <citation type="journal article" date="2008" name="Nucleic Acids Res.">
        <title>The rice annotation project database (RAP-DB): 2008 update.</title>
        <authorList>
            <consortium name="The rice annotation project (RAP)"/>
        </authorList>
    </citation>
    <scope>GENOME REANNOTATION</scope>
    <source>
        <strain evidence="4">cv. Nipponbare</strain>
    </source>
</reference>
<feature type="region of interest" description="Disordered" evidence="1">
    <location>
        <begin position="875"/>
        <end position="895"/>
    </location>
</feature>
<feature type="compositionally biased region" description="Basic residues" evidence="1">
    <location>
        <begin position="509"/>
        <end position="518"/>
    </location>
</feature>
<evidence type="ECO:0000313" key="3">
    <source>
        <dbReference type="EMBL" id="AAV44132.1"/>
    </source>
</evidence>
<dbReference type="iPTMnet" id="Q5W6D7"/>
<feature type="region of interest" description="Disordered" evidence="1">
    <location>
        <begin position="57"/>
        <end position="109"/>
    </location>
</feature>
<dbReference type="AlphaFoldDB" id="Q5W6D7"/>
<evidence type="ECO:0000313" key="4">
    <source>
        <dbReference type="Proteomes" id="UP000000763"/>
    </source>
</evidence>
<dbReference type="PANTHER" id="PTHR37984:SF5">
    <property type="entry name" value="PROTEIN NYNRIN-LIKE"/>
    <property type="match status" value="1"/>
</dbReference>
<feature type="compositionally biased region" description="Basic and acidic residues" evidence="1">
    <location>
        <begin position="203"/>
        <end position="253"/>
    </location>
</feature>
<evidence type="ECO:0000259" key="2">
    <source>
        <dbReference type="PROSITE" id="PS50994"/>
    </source>
</evidence>